<dbReference type="RefSeq" id="WP_242937187.1">
    <property type="nucleotide sequence ID" value="NZ_CP094326.1"/>
</dbReference>
<gene>
    <name evidence="1" type="ORF">MQE36_00145</name>
</gene>
<evidence type="ECO:0000313" key="2">
    <source>
        <dbReference type="Proteomes" id="UP000829476"/>
    </source>
</evidence>
<dbReference type="Gene3D" id="3.20.20.80">
    <property type="entry name" value="Glycosidases"/>
    <property type="match status" value="1"/>
</dbReference>
<dbReference type="EMBL" id="CP094326">
    <property type="protein sequence ID" value="UNY98781.1"/>
    <property type="molecule type" value="Genomic_DNA"/>
</dbReference>
<dbReference type="InterPro" id="IPR017853">
    <property type="entry name" value="GH"/>
</dbReference>
<name>A0ABY3YMQ7_9FLAO</name>
<evidence type="ECO:0008006" key="3">
    <source>
        <dbReference type="Google" id="ProtNLM"/>
    </source>
</evidence>
<evidence type="ECO:0000313" key="1">
    <source>
        <dbReference type="EMBL" id="UNY98781.1"/>
    </source>
</evidence>
<accession>A0ABY3YMQ7</accession>
<dbReference type="SUPFAM" id="SSF51445">
    <property type="entry name" value="(Trans)glycosidases"/>
    <property type="match status" value="1"/>
</dbReference>
<proteinExistence type="predicted"/>
<protein>
    <recommendedName>
        <fullName evidence="3">Glycosyl hydrolase-like 10 domain-containing protein</fullName>
    </recommendedName>
</protein>
<reference evidence="1 2" key="1">
    <citation type="journal article" date="2018" name="Int. J. Syst. Evol. Microbiol.">
        <title>Zhouia spongiae sp. nov., isolated from a marine sponge.</title>
        <authorList>
            <person name="Zhuang L."/>
            <person name="Lin B."/>
            <person name="Qin F."/>
            <person name="Luo L."/>
        </authorList>
    </citation>
    <scope>NUCLEOTIDE SEQUENCE [LARGE SCALE GENOMIC DNA]</scope>
    <source>
        <strain evidence="1 2">HN-Y44</strain>
    </source>
</reference>
<organism evidence="1 2">
    <name type="scientific">Zhouia spongiae</name>
    <dbReference type="NCBI Taxonomy" id="2202721"/>
    <lineage>
        <taxon>Bacteria</taxon>
        <taxon>Pseudomonadati</taxon>
        <taxon>Bacteroidota</taxon>
        <taxon>Flavobacteriia</taxon>
        <taxon>Flavobacteriales</taxon>
        <taxon>Flavobacteriaceae</taxon>
        <taxon>Zhouia</taxon>
    </lineage>
</organism>
<dbReference type="Proteomes" id="UP000829476">
    <property type="component" value="Chromosome"/>
</dbReference>
<sequence>MVTETGVSYYGISYSEHARKDFQEMKAHNCTAVLLALTEFDLFFWKPTIPKIVDEAKKAGLKVYLNTWGIGKFFGGEPPSVFLQECSIYDKQWSALTGEPLAAASPSSPAFREYFWGVLEDLARTCDADGFFWDEPHYAMPVYPISYQSTTDFTCRNPITQKLFKEKYGYEMPKTLTKTVLKFRFDQANEILSEASRIVKSINPNLTVTQCSLPADNHFYATQARGFDNWEKIAFNPDYDVFSTSILVDGNDPMIAHRNIAAKTVDLAKQNNKPSQRWIQSFFRSPEDLNTIRDIVKIYAKEGVNSIFSWTYRAGQGTFLSAPEPQRVWKILGEAYGEVLNKAF</sequence>
<keyword evidence="2" id="KW-1185">Reference proteome</keyword>